<keyword evidence="4 5" id="KW-0732">Signal</keyword>
<dbReference type="Pfam" id="PF16810">
    <property type="entry name" value="RXLR"/>
    <property type="match status" value="1"/>
</dbReference>
<feature type="chain" id="PRO_5029038858" description="RxLR effector protein" evidence="5">
    <location>
        <begin position="21"/>
        <end position="124"/>
    </location>
</feature>
<comment type="subcellular location">
    <subcellularLocation>
        <location evidence="1 5">Secreted</location>
    </subcellularLocation>
</comment>
<evidence type="ECO:0000256" key="1">
    <source>
        <dbReference type="ARBA" id="ARBA00004613"/>
    </source>
</evidence>
<dbReference type="EMBL" id="MT503164">
    <property type="protein sequence ID" value="QMU24888.1"/>
    <property type="molecule type" value="Genomic_DNA"/>
</dbReference>
<dbReference type="InterPro" id="IPR031825">
    <property type="entry name" value="RXLR"/>
</dbReference>
<accession>A0A7G4WI53</accession>
<comment type="function">
    <text evidence="5">Effector that suppresses plant defense responses during pathogen infection.</text>
</comment>
<organism evidence="6">
    <name type="scientific">Phytophthora agathidicida</name>
    <dbReference type="NCBI Taxonomy" id="1642459"/>
    <lineage>
        <taxon>Eukaryota</taxon>
        <taxon>Sar</taxon>
        <taxon>Stramenopiles</taxon>
        <taxon>Oomycota</taxon>
        <taxon>Peronosporomycetes</taxon>
        <taxon>Peronosporales</taxon>
        <taxon>Peronosporaceae</taxon>
        <taxon>Phytophthora</taxon>
    </lineage>
</organism>
<feature type="signal peptide" evidence="5">
    <location>
        <begin position="1"/>
        <end position="20"/>
    </location>
</feature>
<evidence type="ECO:0000313" key="6">
    <source>
        <dbReference type="EMBL" id="QMU24888.1"/>
    </source>
</evidence>
<evidence type="ECO:0000256" key="5">
    <source>
        <dbReference type="RuleBase" id="RU367124"/>
    </source>
</evidence>
<name>A0A7G4WI53_9STRA</name>
<evidence type="ECO:0000256" key="3">
    <source>
        <dbReference type="ARBA" id="ARBA00022525"/>
    </source>
</evidence>
<keyword evidence="3 5" id="KW-0964">Secreted</keyword>
<gene>
    <name evidence="6" type="primary">PaRXLR64</name>
</gene>
<dbReference type="GO" id="GO:0005576">
    <property type="term" value="C:extracellular region"/>
    <property type="evidence" value="ECO:0007669"/>
    <property type="project" value="UniProtKB-SubCell"/>
</dbReference>
<dbReference type="AlphaFoldDB" id="A0A7G4WI53"/>
<evidence type="ECO:0000256" key="2">
    <source>
        <dbReference type="ARBA" id="ARBA00010400"/>
    </source>
</evidence>
<proteinExistence type="inferred from homology"/>
<protein>
    <recommendedName>
        <fullName evidence="5">RxLR effector protein</fullName>
    </recommendedName>
</protein>
<comment type="similarity">
    <text evidence="2 5">Belongs to the RxLR effector family.</text>
</comment>
<evidence type="ECO:0000256" key="4">
    <source>
        <dbReference type="ARBA" id="ARBA00022729"/>
    </source>
</evidence>
<reference evidence="6" key="1">
    <citation type="journal article" date="2020" name="Mol. Plant">
        <title>Functional analysis of RXLR effectors from the New Zealand kauri dieback pathogen Phytophthora agathidicida.</title>
        <authorList>
            <person name="Guo Y."/>
            <person name="Dupont P.Y."/>
            <person name="Mesarich C.H."/>
            <person name="Yang B."/>
            <person name="McDougal R.L."/>
            <person name="Panda P."/>
            <person name="Dijkwel P."/>
            <person name="Studholme D.J."/>
            <person name="Sambles C."/>
            <person name="Win J."/>
            <person name="Wang Y."/>
            <person name="Williams N.M."/>
            <person name="Bradshaw R.E."/>
        </authorList>
    </citation>
    <scope>NUCLEOTIDE SEQUENCE</scope>
    <source>
        <strain evidence="6">3770</strain>
    </source>
</reference>
<sequence>MRLCYVVLLAAAIIGATTDALPTSEQADVIKITLPEGPEWNHVQTFGENEAHARRFLRKRETADEDDEERNANAPLLEKVASLGKTTALSKVDSLEKVEDLAKKVPALIKRWPNKFRRLFQYNV</sequence>
<comment type="domain">
    <text evidence="5">The RxLR-dEER motif acts to carry the protein into the host cell cytoplasm through binding to cell surface phosphatidylinositol-3-phosphate.</text>
</comment>